<protein>
    <submittedName>
        <fullName evidence="1">Uncharacterized protein</fullName>
    </submittedName>
</protein>
<keyword evidence="2" id="KW-1185">Reference proteome</keyword>
<accession>A0ACD6A172</accession>
<evidence type="ECO:0000313" key="1">
    <source>
        <dbReference type="EnsemblPlants" id="AVESA.00010b.r2.7CG0705510.2.CDS"/>
    </source>
</evidence>
<dbReference type="Proteomes" id="UP001732700">
    <property type="component" value="Chromosome 7C"/>
</dbReference>
<evidence type="ECO:0000313" key="2">
    <source>
        <dbReference type="Proteomes" id="UP001732700"/>
    </source>
</evidence>
<sequence>MAETNSYEEQRRRQMEENKRKLDELRLHKLSAAVRQAAAKPTPAKLLLPRNPRLDAPTRRSGRIASLPEQPDYRPAKAQRNERAELPSPVPAYATDEERAHAVTKAQELKDRLGSDHPAFIKPLSHGYATKTHHMSIPTHFIQYLPVHDEIMVLVDEMNNQFDVLYSCKPDASHRRPMVSRWRGFAAEHKLADGDCLVFQLIERRKFKVYVVRASSYNTNDH</sequence>
<name>A0ACD6A172_AVESA</name>
<reference evidence="1" key="1">
    <citation type="submission" date="2021-05" db="EMBL/GenBank/DDBJ databases">
        <authorList>
            <person name="Scholz U."/>
            <person name="Mascher M."/>
            <person name="Fiebig A."/>
        </authorList>
    </citation>
    <scope>NUCLEOTIDE SEQUENCE [LARGE SCALE GENOMIC DNA]</scope>
</reference>
<reference evidence="1" key="2">
    <citation type="submission" date="2025-09" db="UniProtKB">
        <authorList>
            <consortium name="EnsemblPlants"/>
        </authorList>
    </citation>
    <scope>IDENTIFICATION</scope>
</reference>
<dbReference type="EnsemblPlants" id="AVESA.00010b.r2.7CG0705510.2">
    <property type="protein sequence ID" value="AVESA.00010b.r2.7CG0705510.2.CDS"/>
    <property type="gene ID" value="AVESA.00010b.r2.7CG0705510"/>
</dbReference>
<organism evidence="1 2">
    <name type="scientific">Avena sativa</name>
    <name type="common">Oat</name>
    <dbReference type="NCBI Taxonomy" id="4498"/>
    <lineage>
        <taxon>Eukaryota</taxon>
        <taxon>Viridiplantae</taxon>
        <taxon>Streptophyta</taxon>
        <taxon>Embryophyta</taxon>
        <taxon>Tracheophyta</taxon>
        <taxon>Spermatophyta</taxon>
        <taxon>Magnoliopsida</taxon>
        <taxon>Liliopsida</taxon>
        <taxon>Poales</taxon>
        <taxon>Poaceae</taxon>
        <taxon>BOP clade</taxon>
        <taxon>Pooideae</taxon>
        <taxon>Poodae</taxon>
        <taxon>Poeae</taxon>
        <taxon>Poeae Chloroplast Group 1 (Aveneae type)</taxon>
        <taxon>Aveninae</taxon>
        <taxon>Avena</taxon>
    </lineage>
</organism>
<proteinExistence type="predicted"/>